<name>A0ABY8AUV0_9GAMM</name>
<dbReference type="InterPro" id="IPR050956">
    <property type="entry name" value="2C_system_His_kinase"/>
</dbReference>
<dbReference type="Pfam" id="PF00072">
    <property type="entry name" value="Response_reg"/>
    <property type="match status" value="1"/>
</dbReference>
<dbReference type="Gene3D" id="1.20.120.160">
    <property type="entry name" value="HPT domain"/>
    <property type="match status" value="1"/>
</dbReference>
<feature type="modified residue" description="Phosphohistidine" evidence="3">
    <location>
        <position position="408"/>
    </location>
</feature>
<evidence type="ECO:0000256" key="3">
    <source>
        <dbReference type="PROSITE-ProRule" id="PRU00110"/>
    </source>
</evidence>
<dbReference type="SUPFAM" id="SSF52172">
    <property type="entry name" value="CheY-like"/>
    <property type="match status" value="1"/>
</dbReference>
<dbReference type="SMART" id="SM00448">
    <property type="entry name" value="REC"/>
    <property type="match status" value="1"/>
</dbReference>
<feature type="domain" description="HPt" evidence="6">
    <location>
        <begin position="369"/>
        <end position="462"/>
    </location>
</feature>
<dbReference type="InterPro" id="IPR011006">
    <property type="entry name" value="CheY-like_superfamily"/>
</dbReference>
<dbReference type="InterPro" id="IPR000014">
    <property type="entry name" value="PAS"/>
</dbReference>
<dbReference type="CDD" id="cd17546">
    <property type="entry name" value="REC_hyHK_CKI1_RcsC-like"/>
    <property type="match status" value="1"/>
</dbReference>
<evidence type="ECO:0000256" key="4">
    <source>
        <dbReference type="PROSITE-ProRule" id="PRU00169"/>
    </source>
</evidence>
<dbReference type="SUPFAM" id="SSF55785">
    <property type="entry name" value="PYP-like sensor domain (PAS domain)"/>
    <property type="match status" value="1"/>
</dbReference>
<dbReference type="InterPro" id="IPR008207">
    <property type="entry name" value="Sig_transdc_His_kin_Hpt_dom"/>
</dbReference>
<dbReference type="SUPFAM" id="SSF47226">
    <property type="entry name" value="Histidine-containing phosphotransfer domain, HPT domain"/>
    <property type="match status" value="1"/>
</dbReference>
<dbReference type="Gene3D" id="3.40.50.2300">
    <property type="match status" value="1"/>
</dbReference>
<gene>
    <name evidence="7" type="ORF">PXX05_06600</name>
</gene>
<dbReference type="PANTHER" id="PTHR43719:SF28">
    <property type="entry name" value="PEROXIDE STRESS-ACTIVATED HISTIDINE KINASE MAK1-RELATED"/>
    <property type="match status" value="1"/>
</dbReference>
<evidence type="ECO:0000259" key="6">
    <source>
        <dbReference type="PROSITE" id="PS50894"/>
    </source>
</evidence>
<dbReference type="Pfam" id="PF01627">
    <property type="entry name" value="Hpt"/>
    <property type="match status" value="1"/>
</dbReference>
<dbReference type="PROSITE" id="PS50894">
    <property type="entry name" value="HPT"/>
    <property type="match status" value="1"/>
</dbReference>
<dbReference type="Gene3D" id="3.30.450.20">
    <property type="entry name" value="PAS domain"/>
    <property type="match status" value="1"/>
</dbReference>
<feature type="domain" description="Response regulatory" evidence="5">
    <location>
        <begin position="200"/>
        <end position="320"/>
    </location>
</feature>
<reference evidence="7 8" key="1">
    <citation type="submission" date="2023-02" db="EMBL/GenBank/DDBJ databases">
        <title>Genome Sequence of L. cardiaca H63T.</title>
        <authorList>
            <person name="Lopez A.E."/>
            <person name="Cianciotto N.P."/>
        </authorList>
    </citation>
    <scope>NUCLEOTIDE SEQUENCE [LARGE SCALE GENOMIC DNA]</scope>
    <source>
        <strain evidence="7 8">H63</strain>
    </source>
</reference>
<sequence length="474" mass="54186">MENRHFHKIGLYTSQAKFYLPLLKLVLSQAKEIHIVLDGNFHVLIFNSKAEKLFSFPEKNMLGKHLFSVWKNEDLKTFLDMQIRMQYIACHPLKFNMMMGNKNIIWTISSLKVKDEILLFLSSPGFEKNGYNEETSDKKLFKNASHSIYSINKSGMILDCHSKKLNPKYFKISNMVKSPIENQIEIAKISSNVPIKNAPHVLLVEDNSIALHLIETIARKAGCQTEAAANGEQALELIKTNNFDLLITDIGLPGMSGDDLSRSIREWEKNSSSPKHIPIVGLTALPLSQAEEKCFNSGMDKILSKPIYSETFHALLADLLPPAGSKEAFSEESRSILEAGLPLKEAELFQLDEFLLLDINQGIKNIGNKQILKELLQVMAQKAIPEDRSYIQQAYKNKNWHKIEELAHKMKSGTIYCGTVRLQYACLYLERYQKSGQSILLEKLYQQLMYVMDETERYLTQWLISNRENYSPTD</sequence>
<organism evidence="7 8">
    <name type="scientific">Legionella cardiaca</name>
    <dbReference type="NCBI Taxonomy" id="1071983"/>
    <lineage>
        <taxon>Bacteria</taxon>
        <taxon>Pseudomonadati</taxon>
        <taxon>Pseudomonadota</taxon>
        <taxon>Gammaproteobacteria</taxon>
        <taxon>Legionellales</taxon>
        <taxon>Legionellaceae</taxon>
        <taxon>Legionella</taxon>
    </lineage>
</organism>
<evidence type="ECO:0000259" key="5">
    <source>
        <dbReference type="PROSITE" id="PS50110"/>
    </source>
</evidence>
<evidence type="ECO:0000313" key="7">
    <source>
        <dbReference type="EMBL" id="WED44448.1"/>
    </source>
</evidence>
<keyword evidence="8" id="KW-1185">Reference proteome</keyword>
<feature type="modified residue" description="4-aspartylphosphate" evidence="4">
    <location>
        <position position="249"/>
    </location>
</feature>
<accession>A0ABY8AUV0</accession>
<evidence type="ECO:0000256" key="1">
    <source>
        <dbReference type="ARBA" id="ARBA00022553"/>
    </source>
</evidence>
<protein>
    <submittedName>
        <fullName evidence="7">Response regulator</fullName>
    </submittedName>
</protein>
<proteinExistence type="predicted"/>
<evidence type="ECO:0000313" key="8">
    <source>
        <dbReference type="Proteomes" id="UP001222087"/>
    </source>
</evidence>
<dbReference type="RefSeq" id="WP_275090266.1">
    <property type="nucleotide sequence ID" value="NZ_CP119078.1"/>
</dbReference>
<dbReference type="InterPro" id="IPR036641">
    <property type="entry name" value="HPT_dom_sf"/>
</dbReference>
<keyword evidence="1 4" id="KW-0597">Phosphoprotein</keyword>
<dbReference type="SMART" id="SM00091">
    <property type="entry name" value="PAS"/>
    <property type="match status" value="1"/>
</dbReference>
<dbReference type="InterPro" id="IPR035965">
    <property type="entry name" value="PAS-like_dom_sf"/>
</dbReference>
<dbReference type="EMBL" id="CP119078">
    <property type="protein sequence ID" value="WED44448.1"/>
    <property type="molecule type" value="Genomic_DNA"/>
</dbReference>
<evidence type="ECO:0000256" key="2">
    <source>
        <dbReference type="ARBA" id="ARBA00023012"/>
    </source>
</evidence>
<dbReference type="Proteomes" id="UP001222087">
    <property type="component" value="Chromosome"/>
</dbReference>
<dbReference type="CDD" id="cd00130">
    <property type="entry name" value="PAS"/>
    <property type="match status" value="1"/>
</dbReference>
<dbReference type="PANTHER" id="PTHR43719">
    <property type="entry name" value="TWO-COMPONENT HISTIDINE KINASE"/>
    <property type="match status" value="1"/>
</dbReference>
<dbReference type="InterPro" id="IPR001789">
    <property type="entry name" value="Sig_transdc_resp-reg_receiver"/>
</dbReference>
<dbReference type="PROSITE" id="PS50110">
    <property type="entry name" value="RESPONSE_REGULATORY"/>
    <property type="match status" value="1"/>
</dbReference>
<keyword evidence="2" id="KW-0902">Two-component regulatory system</keyword>